<protein>
    <submittedName>
        <fullName evidence="1">Putative metal-dependent hydrolase</fullName>
    </submittedName>
</protein>
<keyword evidence="2" id="KW-1185">Reference proteome</keyword>
<dbReference type="Pfam" id="PF10118">
    <property type="entry name" value="Metal_hydrol"/>
    <property type="match status" value="1"/>
</dbReference>
<sequence>MSVISKEIGYEEVVPRDIHFKMNTDTVARHWFNGDPWTTHWMNSILAAVPDGERWVMNSARAQLDKLIDPEVRKAAIDFCRQERIHAREHDEMNKACVAQGVPIDKVEAVFTKIRVTMQERLSLDMQSSMAAAFEHFTAVISSVMLENPELFNESDPELRAMLYWHFVEETEHKGVSFDVYVAASGGGIKGYLRRVGGMAMGTVLGLPLMVGNQAYLLHKDKQLTNWRSAMRMSNILFGNPGILARIFQSHYLPYFMPDFHPWDDDNREVIHVWKRSYEKTGDPHKAYQALLDWKLKKNAPGKLKLKAVVQAA</sequence>
<dbReference type="PANTHER" id="PTHR39456:SF1">
    <property type="entry name" value="METAL-DEPENDENT HYDROLASE"/>
    <property type="match status" value="1"/>
</dbReference>
<dbReference type="InterPro" id="IPR016516">
    <property type="entry name" value="UCP07580"/>
</dbReference>
<dbReference type="OrthoDB" id="5727566at2"/>
<dbReference type="AlphaFoldDB" id="A0A3E0H6E7"/>
<comment type="caution">
    <text evidence="1">The sequence shown here is derived from an EMBL/GenBank/DDBJ whole genome shotgun (WGS) entry which is preliminary data.</text>
</comment>
<evidence type="ECO:0000313" key="1">
    <source>
        <dbReference type="EMBL" id="REH39070.1"/>
    </source>
</evidence>
<accession>A0A3E0H6E7</accession>
<reference evidence="1 2" key="1">
    <citation type="submission" date="2018-08" db="EMBL/GenBank/DDBJ databases">
        <title>Genomic Encyclopedia of Type Strains, Phase IV (KMG-IV): sequencing the most valuable type-strain genomes for metagenomic binning, comparative biology and taxonomic classification.</title>
        <authorList>
            <person name="Goeker M."/>
        </authorList>
    </citation>
    <scope>NUCLEOTIDE SEQUENCE [LARGE SCALE GENOMIC DNA]</scope>
    <source>
        <strain evidence="1 2">DSM 26022</strain>
    </source>
</reference>
<proteinExistence type="predicted"/>
<name>A0A3E0H6E7_9GAMM</name>
<organism evidence="1 2">
    <name type="scientific">Paraperlucidibaca baekdonensis</name>
    <dbReference type="NCBI Taxonomy" id="748120"/>
    <lineage>
        <taxon>Bacteria</taxon>
        <taxon>Pseudomonadati</taxon>
        <taxon>Pseudomonadota</taxon>
        <taxon>Gammaproteobacteria</taxon>
        <taxon>Moraxellales</taxon>
        <taxon>Moraxellaceae</taxon>
        <taxon>Paraperlucidibaca</taxon>
    </lineage>
</organism>
<dbReference type="PIRSF" id="PIRSF007580">
    <property type="entry name" value="UCP07580"/>
    <property type="match status" value="1"/>
</dbReference>
<gene>
    <name evidence="1" type="ORF">DFR26_1247</name>
</gene>
<evidence type="ECO:0000313" key="2">
    <source>
        <dbReference type="Proteomes" id="UP000256774"/>
    </source>
</evidence>
<dbReference type="PANTHER" id="PTHR39456">
    <property type="entry name" value="METAL-DEPENDENT HYDROLASE"/>
    <property type="match status" value="1"/>
</dbReference>
<dbReference type="GO" id="GO:0016787">
    <property type="term" value="F:hydrolase activity"/>
    <property type="evidence" value="ECO:0007669"/>
    <property type="project" value="UniProtKB-KW"/>
</dbReference>
<dbReference type="EMBL" id="QUNR01000002">
    <property type="protein sequence ID" value="REH39070.1"/>
    <property type="molecule type" value="Genomic_DNA"/>
</dbReference>
<keyword evidence="1" id="KW-0378">Hydrolase</keyword>
<dbReference type="RefSeq" id="WP_116208072.1">
    <property type="nucleotide sequence ID" value="NZ_QUNR01000002.1"/>
</dbReference>
<dbReference type="Proteomes" id="UP000256774">
    <property type="component" value="Unassembled WGS sequence"/>
</dbReference>